<dbReference type="Proteomes" id="UP000236732">
    <property type="component" value="Unassembled WGS sequence"/>
</dbReference>
<accession>A0A1H5V5C9</accession>
<dbReference type="OrthoDB" id="8480037at2"/>
<evidence type="ECO:0000256" key="1">
    <source>
        <dbReference type="ARBA" id="ARBA00007169"/>
    </source>
</evidence>
<dbReference type="GO" id="GO:0008610">
    <property type="term" value="P:lipid biosynthetic process"/>
    <property type="evidence" value="ECO:0007669"/>
    <property type="project" value="TreeGrafter"/>
</dbReference>
<keyword evidence="4" id="KW-1185">Reference proteome</keyword>
<dbReference type="InterPro" id="IPR012223">
    <property type="entry name" value="TEII"/>
</dbReference>
<dbReference type="AlphaFoldDB" id="A0A1H5V5C9"/>
<dbReference type="SUPFAM" id="SSF53474">
    <property type="entry name" value="alpha/beta-Hydrolases"/>
    <property type="match status" value="1"/>
</dbReference>
<protein>
    <submittedName>
        <fullName evidence="3">Surfactin synthase thioesterase subunit</fullName>
    </submittedName>
</protein>
<comment type="similarity">
    <text evidence="1">Belongs to the thioesterase family.</text>
</comment>
<dbReference type="EMBL" id="FNVT01000001">
    <property type="protein sequence ID" value="SEF81941.1"/>
    <property type="molecule type" value="Genomic_DNA"/>
</dbReference>
<dbReference type="Gene3D" id="3.40.50.1820">
    <property type="entry name" value="alpha/beta hydrolase"/>
    <property type="match status" value="1"/>
</dbReference>
<dbReference type="Pfam" id="PF00975">
    <property type="entry name" value="Thioesterase"/>
    <property type="match status" value="1"/>
</dbReference>
<evidence type="ECO:0000259" key="2">
    <source>
        <dbReference type="Pfam" id="PF00975"/>
    </source>
</evidence>
<reference evidence="3 4" key="1">
    <citation type="submission" date="2016-10" db="EMBL/GenBank/DDBJ databases">
        <authorList>
            <person name="de Groot N.N."/>
        </authorList>
    </citation>
    <scope>NUCLEOTIDE SEQUENCE [LARGE SCALE GENOMIC DNA]</scope>
    <source>
        <strain evidence="3 4">CGMCC 4.7037</strain>
    </source>
</reference>
<dbReference type="InterPro" id="IPR001031">
    <property type="entry name" value="Thioesterase"/>
</dbReference>
<proteinExistence type="inferred from homology"/>
<feature type="domain" description="Thioesterase" evidence="2">
    <location>
        <begin position="16"/>
        <end position="230"/>
    </location>
</feature>
<dbReference type="RefSeq" id="WP_103954267.1">
    <property type="nucleotide sequence ID" value="NZ_FNVT01000001.1"/>
</dbReference>
<gene>
    <name evidence="3" type="ORF">SAMN05444920_101753</name>
</gene>
<dbReference type="PANTHER" id="PTHR11487:SF0">
    <property type="entry name" value="S-ACYL FATTY ACID SYNTHASE THIOESTERASE, MEDIUM CHAIN"/>
    <property type="match status" value="1"/>
</dbReference>
<sequence>MSWFHCMAPRPEAAIRLFCFAHAGGAASAYRLWHRAVPPEVEVQAVQYPGRADRLREPLVDDAHRLADLIAEAMRPLLDRPAVLFGHSMGSLLAYETALRIRPAHLVVSGRQAAHVARPGTVHTGTDDDLAAELLRLGGTGTELLDDPEMRAYVLPTVRGDYRLAETYRSRPAEPLDCPITAIIGDRDPTVNPTNARRWAELTRGDFNLHVLPGDHFYLAGRHTEVIDLILSAVGRPVTS</sequence>
<organism evidence="3 4">
    <name type="scientific">Nonomuraea solani</name>
    <dbReference type="NCBI Taxonomy" id="1144553"/>
    <lineage>
        <taxon>Bacteria</taxon>
        <taxon>Bacillati</taxon>
        <taxon>Actinomycetota</taxon>
        <taxon>Actinomycetes</taxon>
        <taxon>Streptosporangiales</taxon>
        <taxon>Streptosporangiaceae</taxon>
        <taxon>Nonomuraea</taxon>
    </lineage>
</organism>
<dbReference type="PANTHER" id="PTHR11487">
    <property type="entry name" value="THIOESTERASE"/>
    <property type="match status" value="1"/>
</dbReference>
<dbReference type="InterPro" id="IPR029058">
    <property type="entry name" value="AB_hydrolase_fold"/>
</dbReference>
<evidence type="ECO:0000313" key="4">
    <source>
        <dbReference type="Proteomes" id="UP000236732"/>
    </source>
</evidence>
<name>A0A1H5V5C9_9ACTN</name>
<evidence type="ECO:0000313" key="3">
    <source>
        <dbReference type="EMBL" id="SEF81941.1"/>
    </source>
</evidence>